<dbReference type="Gene3D" id="3.80.10.10">
    <property type="entry name" value="Ribonuclease Inhibitor"/>
    <property type="match status" value="1"/>
</dbReference>
<feature type="domain" description="Disease resistance R13L4/SHOC-2-like LRR" evidence="2">
    <location>
        <begin position="23"/>
        <end position="235"/>
    </location>
</feature>
<dbReference type="Pfam" id="PF23598">
    <property type="entry name" value="LRR_14"/>
    <property type="match status" value="1"/>
</dbReference>
<proteinExistence type="predicted"/>
<dbReference type="InterPro" id="IPR032675">
    <property type="entry name" value="LRR_dom_sf"/>
</dbReference>
<organism evidence="3 4">
    <name type="scientific">Cinchona calisaya</name>
    <dbReference type="NCBI Taxonomy" id="153742"/>
    <lineage>
        <taxon>Eukaryota</taxon>
        <taxon>Viridiplantae</taxon>
        <taxon>Streptophyta</taxon>
        <taxon>Embryophyta</taxon>
        <taxon>Tracheophyta</taxon>
        <taxon>Spermatophyta</taxon>
        <taxon>Magnoliopsida</taxon>
        <taxon>eudicotyledons</taxon>
        <taxon>Gunneridae</taxon>
        <taxon>Pentapetalae</taxon>
        <taxon>asterids</taxon>
        <taxon>lamiids</taxon>
        <taxon>Gentianales</taxon>
        <taxon>Rubiaceae</taxon>
        <taxon>Cinchonoideae</taxon>
        <taxon>Cinchoneae</taxon>
        <taxon>Cinchona</taxon>
    </lineage>
</organism>
<keyword evidence="1" id="KW-0677">Repeat</keyword>
<dbReference type="Proteomes" id="UP001630127">
    <property type="component" value="Unassembled WGS sequence"/>
</dbReference>
<protein>
    <recommendedName>
        <fullName evidence="2">Disease resistance R13L4/SHOC-2-like LRR domain-containing protein</fullName>
    </recommendedName>
</protein>
<evidence type="ECO:0000259" key="2">
    <source>
        <dbReference type="Pfam" id="PF23598"/>
    </source>
</evidence>
<dbReference type="AlphaFoldDB" id="A0ABD2YP36"/>
<dbReference type="PANTHER" id="PTHR15140:SF33">
    <property type="entry name" value="LATE BLIGHT RESISTANCE PROTEIN HOMOLOG R1A-3 ISOFORM X1"/>
    <property type="match status" value="1"/>
</dbReference>
<sequence>MTSLRHLHVNVHVVLQDNIYLSLDSDDEEDSEELGGFFELENLVSFSYPSLSCGEDTEKIMKRLPNLRKLKCIFFESRYSSKNCDQFPRLNFLTQLESLSIFYYGTPLNTNEFNLPLNLKELSLSNFHLPWIHISVIGRLPNLAVLKLLSGAFEGRRWDMREEEFPELKFLKLESLNIAQWNASSDHLPKLERLVLQNCKDLEKIPYDFADITTLEMIEVHWCRQSAENSAKEIGEATGEIKVLIRSSNL</sequence>
<keyword evidence="4" id="KW-1185">Reference proteome</keyword>
<dbReference type="EMBL" id="JBJUIK010000013">
    <property type="protein sequence ID" value="KAL3507303.1"/>
    <property type="molecule type" value="Genomic_DNA"/>
</dbReference>
<evidence type="ECO:0000313" key="4">
    <source>
        <dbReference type="Proteomes" id="UP001630127"/>
    </source>
</evidence>
<dbReference type="SUPFAM" id="SSF52058">
    <property type="entry name" value="L domain-like"/>
    <property type="match status" value="1"/>
</dbReference>
<name>A0ABD2YP36_9GENT</name>
<evidence type="ECO:0000313" key="3">
    <source>
        <dbReference type="EMBL" id="KAL3507303.1"/>
    </source>
</evidence>
<reference evidence="3 4" key="1">
    <citation type="submission" date="2024-11" db="EMBL/GenBank/DDBJ databases">
        <title>A near-complete genome assembly of Cinchona calisaya.</title>
        <authorList>
            <person name="Lian D.C."/>
            <person name="Zhao X.W."/>
            <person name="Wei L."/>
        </authorList>
    </citation>
    <scope>NUCLEOTIDE SEQUENCE [LARGE SCALE GENOMIC DNA]</scope>
    <source>
        <tissue evidence="3">Nenye</tissue>
    </source>
</reference>
<comment type="caution">
    <text evidence="3">The sequence shown here is derived from an EMBL/GenBank/DDBJ whole genome shotgun (WGS) entry which is preliminary data.</text>
</comment>
<evidence type="ECO:0000256" key="1">
    <source>
        <dbReference type="ARBA" id="ARBA00022737"/>
    </source>
</evidence>
<accession>A0ABD2YP36</accession>
<dbReference type="InterPro" id="IPR055414">
    <property type="entry name" value="LRR_R13L4/SHOC2-like"/>
</dbReference>
<dbReference type="PANTHER" id="PTHR15140">
    <property type="entry name" value="TUBULIN-SPECIFIC CHAPERONE E"/>
    <property type="match status" value="1"/>
</dbReference>
<gene>
    <name evidence="3" type="ORF">ACH5RR_032685</name>
</gene>